<evidence type="ECO:0000313" key="3">
    <source>
        <dbReference type="Proteomes" id="UP000319817"/>
    </source>
</evidence>
<dbReference type="SUPFAM" id="SSF101898">
    <property type="entry name" value="NHL repeat"/>
    <property type="match status" value="1"/>
</dbReference>
<proteinExistence type="predicted"/>
<feature type="compositionally biased region" description="Polar residues" evidence="1">
    <location>
        <begin position="312"/>
        <end position="323"/>
    </location>
</feature>
<organism evidence="2 3">
    <name type="scientific">Stieleria marina</name>
    <dbReference type="NCBI Taxonomy" id="1930275"/>
    <lineage>
        <taxon>Bacteria</taxon>
        <taxon>Pseudomonadati</taxon>
        <taxon>Planctomycetota</taxon>
        <taxon>Planctomycetia</taxon>
        <taxon>Pirellulales</taxon>
        <taxon>Pirellulaceae</taxon>
        <taxon>Stieleria</taxon>
    </lineage>
</organism>
<evidence type="ECO:0000313" key="2">
    <source>
        <dbReference type="EMBL" id="QDT08119.1"/>
    </source>
</evidence>
<feature type="region of interest" description="Disordered" evidence="1">
    <location>
        <begin position="304"/>
        <end position="323"/>
    </location>
</feature>
<dbReference type="EMBL" id="CP036526">
    <property type="protein sequence ID" value="QDT08119.1"/>
    <property type="molecule type" value="Genomic_DNA"/>
</dbReference>
<dbReference type="AlphaFoldDB" id="A0A517NM08"/>
<dbReference type="OrthoDB" id="9801244at2"/>
<reference evidence="2 3" key="1">
    <citation type="submission" date="2019-02" db="EMBL/GenBank/DDBJ databases">
        <title>Deep-cultivation of Planctomycetes and their phenomic and genomic characterization uncovers novel biology.</title>
        <authorList>
            <person name="Wiegand S."/>
            <person name="Jogler M."/>
            <person name="Boedeker C."/>
            <person name="Pinto D."/>
            <person name="Vollmers J."/>
            <person name="Rivas-Marin E."/>
            <person name="Kohn T."/>
            <person name="Peeters S.H."/>
            <person name="Heuer A."/>
            <person name="Rast P."/>
            <person name="Oberbeckmann S."/>
            <person name="Bunk B."/>
            <person name="Jeske O."/>
            <person name="Meyerdierks A."/>
            <person name="Storesund J.E."/>
            <person name="Kallscheuer N."/>
            <person name="Luecker S."/>
            <person name="Lage O.M."/>
            <person name="Pohl T."/>
            <person name="Merkel B.J."/>
            <person name="Hornburger P."/>
            <person name="Mueller R.-W."/>
            <person name="Bruemmer F."/>
            <person name="Labrenz M."/>
            <person name="Spormann A.M."/>
            <person name="Op den Camp H."/>
            <person name="Overmann J."/>
            <person name="Amann R."/>
            <person name="Jetten M.S.M."/>
            <person name="Mascher T."/>
            <person name="Medema M.H."/>
            <person name="Devos D.P."/>
            <person name="Kaster A.-K."/>
            <person name="Ovreas L."/>
            <person name="Rohde M."/>
            <person name="Galperin M.Y."/>
            <person name="Jogler C."/>
        </authorList>
    </citation>
    <scope>NUCLEOTIDE SEQUENCE [LARGE SCALE GENOMIC DNA]</scope>
    <source>
        <strain evidence="2 3">K23_9</strain>
    </source>
</reference>
<keyword evidence="3" id="KW-1185">Reference proteome</keyword>
<evidence type="ECO:0000256" key="1">
    <source>
        <dbReference type="SAM" id="MobiDB-lite"/>
    </source>
</evidence>
<dbReference type="RefSeq" id="WP_145415716.1">
    <property type="nucleotide sequence ID" value="NZ_CP036526.1"/>
</dbReference>
<name>A0A517NM08_9BACT</name>
<accession>A0A517NM08</accession>
<dbReference type="Proteomes" id="UP000319817">
    <property type="component" value="Chromosome"/>
</dbReference>
<protein>
    <submittedName>
        <fullName evidence="2">Uncharacterized protein</fullName>
    </submittedName>
</protein>
<gene>
    <name evidence="2" type="ORF">K239x_00500</name>
</gene>
<sequence length="323" mass="36140">MNQTQAKSGMKVISAFTVLCGLLVVPFGLPSNWAIADDKQPKLDENPAVVLDVVRLKKSDVTESSGLAVSNVGKNRWWTHNDSGNKSYLYAVDNRGKATGRCRLKGIENKDWEDMASFVHDGYPRLLVADSGNNLHKRKSIELYLLDEPNPDKKTDQKRVQVLHVTFPDQPRDCEAIAVDTERQKVVLITKGKLPYAVVYTIDLPKRNSRPAGDTEKIVAQKATTLSIPMVSGMDIDSKNGDVWIVNYFQAFHFKRTANDQKLSEQFAKLPQIYSLPNWKQVEAVAVDQQHQVWITSEGKSPPLGRLRLTRPSPTNASSTVNE</sequence>